<evidence type="ECO:0000256" key="6">
    <source>
        <dbReference type="ARBA" id="ARBA00022962"/>
    </source>
</evidence>
<dbReference type="Pfam" id="PF00156">
    <property type="entry name" value="Pribosyltran"/>
    <property type="match status" value="1"/>
</dbReference>
<comment type="catalytic activity">
    <reaction evidence="7 8">
        <text>5-phospho-beta-D-ribosylamine + L-glutamate + diphosphate = 5-phospho-alpha-D-ribose 1-diphosphate + L-glutamine + H2O</text>
        <dbReference type="Rhea" id="RHEA:14905"/>
        <dbReference type="ChEBI" id="CHEBI:15377"/>
        <dbReference type="ChEBI" id="CHEBI:29985"/>
        <dbReference type="ChEBI" id="CHEBI:33019"/>
        <dbReference type="ChEBI" id="CHEBI:58017"/>
        <dbReference type="ChEBI" id="CHEBI:58359"/>
        <dbReference type="ChEBI" id="CHEBI:58681"/>
        <dbReference type="EC" id="2.4.2.14"/>
    </reaction>
</comment>
<comment type="function">
    <text evidence="7">Catalyzes the formation of phosphoribosylamine from phosphoribosylpyrophosphate (PRPP) and glutamine.</text>
</comment>
<comment type="cofactor">
    <cofactor evidence="7 11">
        <name>[4Fe-4S] cluster</name>
        <dbReference type="ChEBI" id="CHEBI:49883"/>
    </cofactor>
    <text evidence="7 11">Binds 1 [4Fe-4S] cluster per subunit.</text>
</comment>
<dbReference type="InterPro" id="IPR000836">
    <property type="entry name" value="PRTase_dom"/>
</dbReference>
<dbReference type="GO" id="GO:0006189">
    <property type="term" value="P:'de novo' IMP biosynthetic process"/>
    <property type="evidence" value="ECO:0007669"/>
    <property type="project" value="UniProtKB-UniRule"/>
</dbReference>
<evidence type="ECO:0000256" key="1">
    <source>
        <dbReference type="ARBA" id="ARBA00005209"/>
    </source>
</evidence>
<feature type="active site" description="Nucleophile" evidence="7 9">
    <location>
        <position position="8"/>
    </location>
</feature>
<dbReference type="GO" id="GO:0000287">
    <property type="term" value="F:magnesium ion binding"/>
    <property type="evidence" value="ECO:0007669"/>
    <property type="project" value="UniProtKB-UniRule"/>
</dbReference>
<reference evidence="13 14" key="2">
    <citation type="journal article" date="2024" name="Int. J. Syst. Evol. Microbiol.">
        <title>Promethearchaeum syntrophicum gen. nov., sp. nov., an anaerobic, obligately syntrophic archaeon, the first isolate of the lineage 'Asgard' archaea, and proposal of the new archaeal phylum Promethearchaeota phyl. nov. and kingdom Promethearchaeati regn. nov.</title>
        <authorList>
            <person name="Imachi H."/>
            <person name="Nobu M.K."/>
            <person name="Kato S."/>
            <person name="Takaki Y."/>
            <person name="Miyazaki M."/>
            <person name="Miyata M."/>
            <person name="Ogawara M."/>
            <person name="Saito Y."/>
            <person name="Sakai S."/>
            <person name="Tahara Y.O."/>
            <person name="Takano Y."/>
            <person name="Tasumi E."/>
            <person name="Uematsu K."/>
            <person name="Yoshimura T."/>
            <person name="Itoh T."/>
            <person name="Ohkuma M."/>
            <person name="Takai K."/>
        </authorList>
    </citation>
    <scope>NUCLEOTIDE SEQUENCE [LARGE SCALE GENOMIC DNA]</scope>
    <source>
        <strain evidence="13 14">MK-D1</strain>
    </source>
</reference>
<dbReference type="Pfam" id="PF13537">
    <property type="entry name" value="GATase_7"/>
    <property type="match status" value="1"/>
</dbReference>
<keyword evidence="7 10" id="KW-0460">Magnesium</keyword>
<feature type="binding site" evidence="7 11">
    <location>
        <position position="463"/>
    </location>
    <ligand>
        <name>[4Fe-4S] cluster</name>
        <dbReference type="ChEBI" id="CHEBI:49883"/>
    </ligand>
</feature>
<evidence type="ECO:0000256" key="10">
    <source>
        <dbReference type="PIRSR" id="PIRSR000485-2"/>
    </source>
</evidence>
<dbReference type="HAMAP" id="MF_01931">
    <property type="entry name" value="PurF"/>
    <property type="match status" value="1"/>
</dbReference>
<evidence type="ECO:0000256" key="11">
    <source>
        <dbReference type="PIRSR" id="PIRSR000485-3"/>
    </source>
</evidence>
<feature type="binding site" evidence="7 10">
    <location>
        <position position="304"/>
    </location>
    <ligand>
        <name>Mg(2+)</name>
        <dbReference type="ChEBI" id="CHEBI:18420"/>
    </ligand>
</feature>
<evidence type="ECO:0000256" key="2">
    <source>
        <dbReference type="ARBA" id="ARBA00010138"/>
    </source>
</evidence>
<evidence type="ECO:0000313" key="14">
    <source>
        <dbReference type="Proteomes" id="UP000321408"/>
    </source>
</evidence>
<dbReference type="PANTHER" id="PTHR11907">
    <property type="entry name" value="AMIDOPHOSPHORIBOSYLTRANSFERASE"/>
    <property type="match status" value="1"/>
</dbReference>
<dbReference type="CDD" id="cd06223">
    <property type="entry name" value="PRTases_typeI"/>
    <property type="match status" value="1"/>
</dbReference>
<dbReference type="AlphaFoldDB" id="A0A5B9DBM0"/>
<proteinExistence type="inferred from homology"/>
<sequence>MVKPREECGVFAVVARDPSVDVAQVIFRGLMTLQHRGQEAAGLSIVDSSKRIHTYKDHGLVFQALKPEILQKLWGHVGIGQVRYGTAGSGDIRNAQPFHYETTQAPPFSIVYNGNITNYKILKEELSKKGKIFLTNGDTEVIANIIASNTLVTKDWVENLEFTAKILDGAFSLVILTNEGDIYAYRSGNKPLCYGTVKSLNTELYIIASESSAITSLGGKLIRDVKPGEIIHVHQDHFFHQEKLLEVENHHCIFEYVYFARGDSIIDGKNIHKTREALGKNLAKYDKEHGFKYNNAIVVPVPDSGRSAALGYAKESGLPYDEGLMKNRYVFRSFIAPSQAERMNLVRMKLNPVPAIVEGKEIILIDDSIVRGTTMTRIVKLLRWAGAVKVHVRSSCPPIRFPCHYGVDFPSKEELIFCRKEFEASSTDEANELVRKEIDADSLVYLSMEGMIDAVNLPKEDLCTVCWSGNYWFDHQSTQKYLKNGRI</sequence>
<dbReference type="KEGG" id="psyt:DSAG12_02195"/>
<dbReference type="InterPro" id="IPR017932">
    <property type="entry name" value="GATase_2_dom"/>
</dbReference>
<reference evidence="13 14" key="1">
    <citation type="journal article" date="2020" name="Nature">
        <title>Isolation of an archaeon at the prokaryote-eukaryote interface.</title>
        <authorList>
            <person name="Imachi H."/>
            <person name="Nobu M.K."/>
            <person name="Nakahara N."/>
            <person name="Morono Y."/>
            <person name="Ogawara M."/>
            <person name="Takaki Y."/>
            <person name="Takano Y."/>
            <person name="Uematsu K."/>
            <person name="Ikuta T."/>
            <person name="Ito M."/>
            <person name="Matsui Y."/>
            <person name="Miyazaki M."/>
            <person name="Murata K."/>
            <person name="Saito Y."/>
            <person name="Sakai S."/>
            <person name="Song C."/>
            <person name="Tasumi E."/>
            <person name="Yamanaka Y."/>
            <person name="Yamaguchi T."/>
            <person name="Kamagata Y."/>
            <person name="Tamaki H."/>
            <person name="Takai K."/>
        </authorList>
    </citation>
    <scope>NUCLEOTIDE SEQUENCE [LARGE SCALE GENOMIC DNA]</scope>
    <source>
        <strain evidence="13 14">MK-D1</strain>
    </source>
</reference>
<feature type="binding site" evidence="7 10">
    <location>
        <position position="367"/>
    </location>
    <ligand>
        <name>Mg(2+)</name>
        <dbReference type="ChEBI" id="CHEBI:18420"/>
    </ligand>
</feature>
<dbReference type="GO" id="GO:0008483">
    <property type="term" value="F:transaminase activity"/>
    <property type="evidence" value="ECO:0007669"/>
    <property type="project" value="UniProtKB-KW"/>
</dbReference>
<comment type="cofactor">
    <cofactor evidence="7 10">
        <name>Mg(2+)</name>
        <dbReference type="ChEBI" id="CHEBI:18420"/>
    </cofactor>
    <text evidence="7 10">Binds 1 Mg(2+) ion per subunit.</text>
</comment>
<dbReference type="OrthoDB" id="5976at2157"/>
<comment type="pathway">
    <text evidence="1 7 8">Purine metabolism; IMP biosynthesis via de novo pathway; N(1)-(5-phospho-D-ribosyl)glycinamide from 5-phospho-alpha-D-ribose 1-diphosphate: step 1/2.</text>
</comment>
<dbReference type="Gene3D" id="3.40.50.2020">
    <property type="match status" value="1"/>
</dbReference>
<dbReference type="SUPFAM" id="SSF53271">
    <property type="entry name" value="PRTase-like"/>
    <property type="match status" value="1"/>
</dbReference>
<dbReference type="GO" id="GO:0009113">
    <property type="term" value="P:purine nucleobase biosynthetic process"/>
    <property type="evidence" value="ECO:0007669"/>
    <property type="project" value="UniProtKB-UniRule"/>
</dbReference>
<keyword evidence="7 11" id="KW-0408">Iron</keyword>
<evidence type="ECO:0000256" key="7">
    <source>
        <dbReference type="HAMAP-Rule" id="MF_01931"/>
    </source>
</evidence>
<dbReference type="InterPro" id="IPR005854">
    <property type="entry name" value="PurF"/>
</dbReference>
<evidence type="ECO:0000256" key="4">
    <source>
        <dbReference type="ARBA" id="ARBA00022679"/>
    </source>
</evidence>
<keyword evidence="3 7" id="KW-0328">Glycosyltransferase</keyword>
<keyword evidence="7 10" id="KW-0479">Metal-binding</keyword>
<dbReference type="PROSITE" id="PS51278">
    <property type="entry name" value="GATASE_TYPE_2"/>
    <property type="match status" value="1"/>
</dbReference>
<dbReference type="GeneID" id="41330184"/>
<dbReference type="EMBL" id="CP042905">
    <property type="protein sequence ID" value="QEE16365.1"/>
    <property type="molecule type" value="Genomic_DNA"/>
</dbReference>
<dbReference type="GO" id="GO:0004044">
    <property type="term" value="F:amidophosphoribosyltransferase activity"/>
    <property type="evidence" value="ECO:0007669"/>
    <property type="project" value="UniProtKB-UniRule"/>
</dbReference>
<keyword evidence="7" id="KW-0004">4Fe-4S</keyword>
<keyword evidence="7 11" id="KW-0411">Iron-sulfur</keyword>
<organism evidence="13 14">
    <name type="scientific">Promethearchaeum syntrophicum</name>
    <dbReference type="NCBI Taxonomy" id="2594042"/>
    <lineage>
        <taxon>Archaea</taxon>
        <taxon>Promethearchaeati</taxon>
        <taxon>Promethearchaeota</taxon>
        <taxon>Promethearchaeia</taxon>
        <taxon>Promethearchaeales</taxon>
        <taxon>Promethearchaeaceae</taxon>
        <taxon>Promethearchaeum</taxon>
    </lineage>
</organism>
<feature type="binding site" evidence="7 11">
    <location>
        <position position="252"/>
    </location>
    <ligand>
        <name>[4Fe-4S] cluster</name>
        <dbReference type="ChEBI" id="CHEBI:49883"/>
    </ligand>
</feature>
<name>A0A5B9DBM0_9ARCH</name>
<dbReference type="Proteomes" id="UP000321408">
    <property type="component" value="Chromosome"/>
</dbReference>
<dbReference type="EC" id="2.4.2.14" evidence="7"/>
<protein>
    <recommendedName>
        <fullName evidence="7">Amidophosphoribosyltransferase</fullName>
        <shortName evidence="7">ATase</shortName>
        <ecNumber evidence="7">2.4.2.14</ecNumber>
    </recommendedName>
    <alternativeName>
        <fullName evidence="7">Glutamine phosphoribosylpyrophosphate amidotransferase</fullName>
        <shortName evidence="7">GPATase</shortName>
    </alternativeName>
</protein>
<keyword evidence="6 7" id="KW-0315">Glutamine amidotransferase</keyword>
<feature type="binding site" evidence="7 11">
    <location>
        <position position="466"/>
    </location>
    <ligand>
        <name>[4Fe-4S] cluster</name>
        <dbReference type="ChEBI" id="CHEBI:49883"/>
    </ligand>
</feature>
<evidence type="ECO:0000256" key="5">
    <source>
        <dbReference type="ARBA" id="ARBA00022755"/>
    </source>
</evidence>
<gene>
    <name evidence="7 13" type="primary">purF</name>
    <name evidence="13" type="ORF">DSAG12_02195</name>
</gene>
<keyword evidence="14" id="KW-1185">Reference proteome</keyword>
<dbReference type="Gene3D" id="3.60.20.10">
    <property type="entry name" value="Glutamine Phosphoribosylpyrophosphate, subunit 1, domain 1"/>
    <property type="match status" value="1"/>
</dbReference>
<evidence type="ECO:0000256" key="3">
    <source>
        <dbReference type="ARBA" id="ARBA00022676"/>
    </source>
</evidence>
<feature type="binding site" evidence="7 11">
    <location>
        <position position="403"/>
    </location>
    <ligand>
        <name>[4Fe-4S] cluster</name>
        <dbReference type="ChEBI" id="CHEBI:49883"/>
    </ligand>
</feature>
<dbReference type="InterPro" id="IPR029055">
    <property type="entry name" value="Ntn_hydrolases_N"/>
</dbReference>
<evidence type="ECO:0000259" key="12">
    <source>
        <dbReference type="PROSITE" id="PS51278"/>
    </source>
</evidence>
<keyword evidence="4 7" id="KW-0808">Transferase</keyword>
<dbReference type="SUPFAM" id="SSF56235">
    <property type="entry name" value="N-terminal nucleophile aminohydrolases (Ntn hydrolases)"/>
    <property type="match status" value="1"/>
</dbReference>
<dbReference type="InterPro" id="IPR029057">
    <property type="entry name" value="PRTase-like"/>
</dbReference>
<evidence type="ECO:0000256" key="8">
    <source>
        <dbReference type="PIRNR" id="PIRNR000485"/>
    </source>
</evidence>
<evidence type="ECO:0000256" key="9">
    <source>
        <dbReference type="PIRSR" id="PIRSR000485-1"/>
    </source>
</evidence>
<dbReference type="RefSeq" id="WP_162306683.1">
    <property type="nucleotide sequence ID" value="NZ_CP042905.2"/>
</dbReference>
<dbReference type="UniPathway" id="UPA00074">
    <property type="reaction ID" value="UER00124"/>
</dbReference>
<dbReference type="GO" id="GO:0051539">
    <property type="term" value="F:4 iron, 4 sulfur cluster binding"/>
    <property type="evidence" value="ECO:0007669"/>
    <property type="project" value="UniProtKB-KW"/>
</dbReference>
<keyword evidence="5 7" id="KW-0658">Purine biosynthesis</keyword>
<comment type="similarity">
    <text evidence="2 7 8">In the C-terminal section; belongs to the purine/pyrimidine phosphoribosyltransferase family.</text>
</comment>
<dbReference type="NCBIfam" id="TIGR01134">
    <property type="entry name" value="purF"/>
    <property type="match status" value="1"/>
</dbReference>
<dbReference type="PIRSF" id="PIRSF000485">
    <property type="entry name" value="Amd_phspho_trans"/>
    <property type="match status" value="1"/>
</dbReference>
<evidence type="ECO:0000313" key="13">
    <source>
        <dbReference type="EMBL" id="QEE16365.1"/>
    </source>
</evidence>
<feature type="binding site" evidence="7 10">
    <location>
        <position position="366"/>
    </location>
    <ligand>
        <name>Mg(2+)</name>
        <dbReference type="ChEBI" id="CHEBI:18420"/>
    </ligand>
</feature>
<accession>A0A5B9DBM0</accession>
<feature type="domain" description="Glutamine amidotransferase type-2" evidence="12">
    <location>
        <begin position="8"/>
        <end position="236"/>
    </location>
</feature>